<keyword evidence="8" id="KW-0479">Metal-binding</keyword>
<organism evidence="14 15">
    <name type="scientific">Alkalimarinus alittae</name>
    <dbReference type="NCBI Taxonomy" id="2961619"/>
    <lineage>
        <taxon>Bacteria</taxon>
        <taxon>Pseudomonadati</taxon>
        <taxon>Pseudomonadota</taxon>
        <taxon>Gammaproteobacteria</taxon>
        <taxon>Alteromonadales</taxon>
        <taxon>Alteromonadaceae</taxon>
        <taxon>Alkalimarinus</taxon>
    </lineage>
</organism>
<comment type="subunit">
    <text evidence="12">Part of an enzyme complex containing four subunits: a flavoprotein, an iron-sulfur protein, plus two membrane-anchoring proteins, SdhC and SdhD. The complex can form homotrimers.</text>
</comment>
<dbReference type="InterPro" id="IPR034804">
    <property type="entry name" value="SQR/QFR_C/D"/>
</dbReference>
<evidence type="ECO:0000256" key="13">
    <source>
        <dbReference type="SAM" id="Phobius"/>
    </source>
</evidence>
<evidence type="ECO:0000256" key="4">
    <source>
        <dbReference type="ARBA" id="ARBA00007244"/>
    </source>
</evidence>
<feature type="transmembrane region" description="Helical" evidence="13">
    <location>
        <begin position="112"/>
        <end position="132"/>
    </location>
</feature>
<sequence>MGPKECEEAVNSNRPVNLDLSKFSFPLPAITSIIHRVTGLALFVGVAFVLWAFEMSLSGEEGFNVIKDIMQGFLAKLILWGILSALLYHLVAGVKHLLMDAGIGETLEGGKLGAKITLVVSIVLILLAGVWIW</sequence>
<feature type="transmembrane region" description="Helical" evidence="13">
    <location>
        <begin position="33"/>
        <end position="53"/>
    </location>
</feature>
<keyword evidence="6" id="KW-0349">Heme</keyword>
<dbReference type="CDD" id="cd03499">
    <property type="entry name" value="SQR_TypeC_SdhC"/>
    <property type="match status" value="1"/>
</dbReference>
<evidence type="ECO:0000313" key="15">
    <source>
        <dbReference type="Proteomes" id="UP001163739"/>
    </source>
</evidence>
<accession>A0ABY6N7L6</accession>
<evidence type="ECO:0000256" key="10">
    <source>
        <dbReference type="ARBA" id="ARBA00023004"/>
    </source>
</evidence>
<evidence type="ECO:0000256" key="3">
    <source>
        <dbReference type="ARBA" id="ARBA00004141"/>
    </source>
</evidence>
<keyword evidence="11 13" id="KW-0472">Membrane</keyword>
<dbReference type="Gene3D" id="1.20.1300.10">
    <property type="entry name" value="Fumarate reductase/succinate dehydrogenase, transmembrane subunit"/>
    <property type="match status" value="1"/>
</dbReference>
<evidence type="ECO:0000256" key="9">
    <source>
        <dbReference type="ARBA" id="ARBA00022989"/>
    </source>
</evidence>
<dbReference type="Proteomes" id="UP001163739">
    <property type="component" value="Chromosome"/>
</dbReference>
<gene>
    <name evidence="14" type="primary">sdhC</name>
    <name evidence="14" type="ORF">NKI27_08395</name>
</gene>
<feature type="transmembrane region" description="Helical" evidence="13">
    <location>
        <begin position="73"/>
        <end position="92"/>
    </location>
</feature>
<evidence type="ECO:0000256" key="12">
    <source>
        <dbReference type="ARBA" id="ARBA00025912"/>
    </source>
</evidence>
<evidence type="ECO:0000256" key="6">
    <source>
        <dbReference type="ARBA" id="ARBA00022617"/>
    </source>
</evidence>
<comment type="cofactor">
    <cofactor evidence="1">
        <name>heme</name>
        <dbReference type="ChEBI" id="CHEBI:30413"/>
    </cofactor>
</comment>
<evidence type="ECO:0000256" key="8">
    <source>
        <dbReference type="ARBA" id="ARBA00022723"/>
    </source>
</evidence>
<dbReference type="Pfam" id="PF01127">
    <property type="entry name" value="Sdh_cyt"/>
    <property type="match status" value="1"/>
</dbReference>
<evidence type="ECO:0000313" key="14">
    <source>
        <dbReference type="EMBL" id="UZE98020.1"/>
    </source>
</evidence>
<comment type="function">
    <text evidence="2">Membrane-anchoring subunit of succinate dehydrogenase (SDH).</text>
</comment>
<dbReference type="EMBL" id="CP100390">
    <property type="protein sequence ID" value="UZE98020.1"/>
    <property type="molecule type" value="Genomic_DNA"/>
</dbReference>
<reference evidence="14" key="1">
    <citation type="submission" date="2022-06" db="EMBL/GenBank/DDBJ databases">
        <title>Alkalimarinus sp. nov., isolated from gut of a Alitta virens.</title>
        <authorList>
            <person name="Yang A.I."/>
            <person name="Shin N.-R."/>
        </authorList>
    </citation>
    <scope>NUCLEOTIDE SEQUENCE</scope>
    <source>
        <strain evidence="14">A2M4</strain>
    </source>
</reference>
<keyword evidence="10" id="KW-0408">Iron</keyword>
<evidence type="ECO:0000256" key="5">
    <source>
        <dbReference type="ARBA" id="ARBA00020076"/>
    </source>
</evidence>
<dbReference type="PANTHER" id="PTHR10978">
    <property type="entry name" value="SUCCINATE DEHYDROGENASE CYTOCHROME B560 SUBUNIT"/>
    <property type="match status" value="1"/>
</dbReference>
<dbReference type="PIRSF" id="PIRSF000178">
    <property type="entry name" value="SDH_cyt_b560"/>
    <property type="match status" value="1"/>
</dbReference>
<dbReference type="InterPro" id="IPR000701">
    <property type="entry name" value="SuccDH_FuR_B_TM-su"/>
</dbReference>
<keyword evidence="7 13" id="KW-0812">Transmembrane</keyword>
<keyword evidence="15" id="KW-1185">Reference proteome</keyword>
<proteinExistence type="inferred from homology"/>
<dbReference type="NCBIfam" id="TIGR02970">
    <property type="entry name" value="succ_dehyd_cytB"/>
    <property type="match status" value="1"/>
</dbReference>
<dbReference type="PANTHER" id="PTHR10978:SF5">
    <property type="entry name" value="SUCCINATE DEHYDROGENASE CYTOCHROME B560 SUBUNIT, MITOCHONDRIAL"/>
    <property type="match status" value="1"/>
</dbReference>
<evidence type="ECO:0000256" key="2">
    <source>
        <dbReference type="ARBA" id="ARBA00004050"/>
    </source>
</evidence>
<comment type="similarity">
    <text evidence="4">Belongs to the cytochrome b560 family.</text>
</comment>
<evidence type="ECO:0000256" key="11">
    <source>
        <dbReference type="ARBA" id="ARBA00023136"/>
    </source>
</evidence>
<evidence type="ECO:0000256" key="7">
    <source>
        <dbReference type="ARBA" id="ARBA00022692"/>
    </source>
</evidence>
<name>A0ABY6N7L6_9ALTE</name>
<keyword evidence="9 13" id="KW-1133">Transmembrane helix</keyword>
<dbReference type="SUPFAM" id="SSF81343">
    <property type="entry name" value="Fumarate reductase respiratory complex transmembrane subunits"/>
    <property type="match status" value="1"/>
</dbReference>
<dbReference type="InterPro" id="IPR014314">
    <property type="entry name" value="Succ_DH_cytb556"/>
</dbReference>
<protein>
    <recommendedName>
        <fullName evidence="5">Succinate dehydrogenase cytochrome b556 subunit</fullName>
    </recommendedName>
</protein>
<evidence type="ECO:0000256" key="1">
    <source>
        <dbReference type="ARBA" id="ARBA00001971"/>
    </source>
</evidence>
<comment type="subcellular location">
    <subcellularLocation>
        <location evidence="3">Membrane</location>
        <topology evidence="3">Multi-pass membrane protein</topology>
    </subcellularLocation>
</comment>
<dbReference type="InterPro" id="IPR018495">
    <property type="entry name" value="Succ_DH_cyt_bsu_CS"/>
</dbReference>
<dbReference type="PROSITE" id="PS01000">
    <property type="entry name" value="SDH_CYT_1"/>
    <property type="match status" value="1"/>
</dbReference>